<dbReference type="PANTHER" id="PTHR42870">
    <property type="entry name" value="ACETYL-COA C-ACETYLTRANSFERASE"/>
    <property type="match status" value="1"/>
</dbReference>
<comment type="caution">
    <text evidence="3">The sequence shown here is derived from an EMBL/GenBank/DDBJ whole genome shotgun (WGS) entry which is preliminary data.</text>
</comment>
<dbReference type="EMBL" id="BMKL01000001">
    <property type="protein sequence ID" value="GGD87139.1"/>
    <property type="molecule type" value="Genomic_DNA"/>
</dbReference>
<evidence type="ECO:0000259" key="2">
    <source>
        <dbReference type="Pfam" id="PF22691"/>
    </source>
</evidence>
<feature type="domain" description="Thiolase N-terminal" evidence="1">
    <location>
        <begin position="8"/>
        <end position="145"/>
    </location>
</feature>
<dbReference type="InterPro" id="IPR002155">
    <property type="entry name" value="Thiolase"/>
</dbReference>
<reference evidence="4" key="1">
    <citation type="journal article" date="2019" name="Int. J. Syst. Evol. Microbiol.">
        <title>The Global Catalogue of Microorganisms (GCM) 10K type strain sequencing project: providing services to taxonomists for standard genome sequencing and annotation.</title>
        <authorList>
            <consortium name="The Broad Institute Genomics Platform"/>
            <consortium name="The Broad Institute Genome Sequencing Center for Infectious Disease"/>
            <person name="Wu L."/>
            <person name="Ma J."/>
        </authorList>
    </citation>
    <scope>NUCLEOTIDE SEQUENCE [LARGE SCALE GENOMIC DNA]</scope>
    <source>
        <strain evidence="4">CGMCC 1.15959</strain>
    </source>
</reference>
<dbReference type="InterPro" id="IPR020616">
    <property type="entry name" value="Thiolase_N"/>
</dbReference>
<dbReference type="Gene3D" id="3.40.47.10">
    <property type="match status" value="1"/>
</dbReference>
<evidence type="ECO:0000313" key="3">
    <source>
        <dbReference type="EMBL" id="GGD87139.1"/>
    </source>
</evidence>
<evidence type="ECO:0000259" key="1">
    <source>
        <dbReference type="Pfam" id="PF00108"/>
    </source>
</evidence>
<dbReference type="Pfam" id="PF22691">
    <property type="entry name" value="Thiolase_C_1"/>
    <property type="match status" value="1"/>
</dbReference>
<protein>
    <submittedName>
        <fullName evidence="3">Thiolase</fullName>
    </submittedName>
</protein>
<dbReference type="CDD" id="cd00829">
    <property type="entry name" value="SCP-x_thiolase"/>
    <property type="match status" value="1"/>
</dbReference>
<dbReference type="SUPFAM" id="SSF53901">
    <property type="entry name" value="Thiolase-like"/>
    <property type="match status" value="2"/>
</dbReference>
<dbReference type="Pfam" id="PF00108">
    <property type="entry name" value="Thiolase_N"/>
    <property type="match status" value="1"/>
</dbReference>
<dbReference type="Proteomes" id="UP000619041">
    <property type="component" value="Unassembled WGS sequence"/>
</dbReference>
<proteinExistence type="predicted"/>
<accession>A0ABQ1S0V9</accession>
<name>A0ABQ1S0V9_9SPHN</name>
<dbReference type="InterPro" id="IPR016039">
    <property type="entry name" value="Thiolase-like"/>
</dbReference>
<gene>
    <name evidence="3" type="ORF">GCM10011515_03290</name>
</gene>
<dbReference type="PIRSF" id="PIRSF000429">
    <property type="entry name" value="Ac-CoA_Ac_transf"/>
    <property type="match status" value="1"/>
</dbReference>
<organism evidence="3 4">
    <name type="scientific">Tsuneonella deserti</name>
    <dbReference type="NCBI Taxonomy" id="2035528"/>
    <lineage>
        <taxon>Bacteria</taxon>
        <taxon>Pseudomonadati</taxon>
        <taxon>Pseudomonadota</taxon>
        <taxon>Alphaproteobacteria</taxon>
        <taxon>Sphingomonadales</taxon>
        <taxon>Erythrobacteraceae</taxon>
        <taxon>Tsuneonella</taxon>
    </lineage>
</organism>
<dbReference type="InterPro" id="IPR055140">
    <property type="entry name" value="Thiolase_C_2"/>
</dbReference>
<feature type="domain" description="Thiolase C-terminal" evidence="2">
    <location>
        <begin position="219"/>
        <end position="342"/>
    </location>
</feature>
<dbReference type="PANTHER" id="PTHR42870:SF1">
    <property type="entry name" value="NON-SPECIFIC LIPID-TRANSFER PROTEIN-LIKE 2"/>
    <property type="match status" value="1"/>
</dbReference>
<sequence>MIRGEVVARAMGFSGVPVINVENACATAATALHMAASYVQSGAADIVLALGAEKMFSIDKVQMFSAFDGAWDVHEVDASRTRLLAMGQGVSIPEGTTTAQPYSVFMDVYAGMARAHMEKYGSTQAQIAAVSAKNHIHSVHNELAQYRSPYTVESVLAAPPIVFPFTLPMCSPISDGAAASIVCNAAGLRKLSGSRERALRILASEIRTGSDRDAGDYDHHVTKLAAVQAYEAAGVGPKDIDVAEVHDATAVGEIIEIEALGLVQAGEGGVAAERGETALGGRIPVNPSGGLECKGHPIGATGLGQIYELALQLRGEAGARQVPNVRIAIAENGGGVIGIEEAVVAVTILGR</sequence>
<keyword evidence="4" id="KW-1185">Reference proteome</keyword>
<evidence type="ECO:0000313" key="4">
    <source>
        <dbReference type="Proteomes" id="UP000619041"/>
    </source>
</evidence>